<name>A0A0M7APC1_9HYPH</name>
<dbReference type="AlphaFoldDB" id="A0A0M7APC1"/>
<sequence>MSLFTFYLMSRFSLVELGEFVEVCRPGNAAGPAIANFLQSKPGVGNFGFFLFTSSNKLVNTYVIVVFSIGYQLMMNLL</sequence>
<proteinExistence type="predicted"/>
<dbReference type="Proteomes" id="UP000049983">
    <property type="component" value="Unassembled WGS sequence"/>
</dbReference>
<dbReference type="EMBL" id="CXWC01000013">
    <property type="protein sequence ID" value="CTQ76975.1"/>
    <property type="molecule type" value="Genomic_DNA"/>
</dbReference>
<evidence type="ECO:0000313" key="2">
    <source>
        <dbReference type="Proteomes" id="UP000049983"/>
    </source>
</evidence>
<evidence type="ECO:0000313" key="1">
    <source>
        <dbReference type="EMBL" id="CTQ76975.1"/>
    </source>
</evidence>
<dbReference type="STRING" id="311410.LA5095_03675"/>
<accession>A0A0M7APC1</accession>
<keyword evidence="2" id="KW-1185">Reference proteome</keyword>
<gene>
    <name evidence="1" type="ORF">LA5096_04957</name>
</gene>
<protein>
    <submittedName>
        <fullName evidence="1">Uncharacterized protein</fullName>
    </submittedName>
</protein>
<reference evidence="2" key="1">
    <citation type="submission" date="2015-07" db="EMBL/GenBank/DDBJ databases">
        <authorList>
            <person name="Rodrigo-Torres Lidia"/>
            <person name="Arahal R.David."/>
        </authorList>
    </citation>
    <scope>NUCLEOTIDE SEQUENCE [LARGE SCALE GENOMIC DNA]</scope>
    <source>
        <strain evidence="2">CECT 5096</strain>
    </source>
</reference>
<organism evidence="1 2">
    <name type="scientific">Roseibium album</name>
    <dbReference type="NCBI Taxonomy" id="311410"/>
    <lineage>
        <taxon>Bacteria</taxon>
        <taxon>Pseudomonadati</taxon>
        <taxon>Pseudomonadota</taxon>
        <taxon>Alphaproteobacteria</taxon>
        <taxon>Hyphomicrobiales</taxon>
        <taxon>Stappiaceae</taxon>
        <taxon>Roseibium</taxon>
    </lineage>
</organism>